<dbReference type="KEGG" id="dov:DSCO28_12740"/>
<dbReference type="PANTHER" id="PTHR33525:SF3">
    <property type="entry name" value="RIBONUCLEASE Y"/>
    <property type="match status" value="1"/>
</dbReference>
<accession>A0A5K7ZEY9</accession>
<evidence type="ECO:0000313" key="2">
    <source>
        <dbReference type="EMBL" id="BBO80708.1"/>
    </source>
</evidence>
<reference evidence="2 3" key="1">
    <citation type="submission" date="2019-11" db="EMBL/GenBank/DDBJ databases">
        <title>Comparative genomics of hydrocarbon-degrading Desulfosarcina strains.</title>
        <authorList>
            <person name="Watanabe M."/>
            <person name="Kojima H."/>
            <person name="Fukui M."/>
        </authorList>
    </citation>
    <scope>NUCLEOTIDE SEQUENCE [LARGE SCALE GENOMIC DNA]</scope>
    <source>
        <strain evidence="2 3">28bB2T</strain>
    </source>
</reference>
<organism evidence="2 3">
    <name type="scientific">Desulfosarcina ovata subsp. sediminis</name>
    <dbReference type="NCBI Taxonomy" id="885957"/>
    <lineage>
        <taxon>Bacteria</taxon>
        <taxon>Pseudomonadati</taxon>
        <taxon>Thermodesulfobacteriota</taxon>
        <taxon>Desulfobacteria</taxon>
        <taxon>Desulfobacterales</taxon>
        <taxon>Desulfosarcinaceae</taxon>
        <taxon>Desulfosarcina</taxon>
    </lineage>
</organism>
<dbReference type="InterPro" id="IPR013976">
    <property type="entry name" value="HDOD"/>
</dbReference>
<dbReference type="Pfam" id="PF08668">
    <property type="entry name" value="HDOD"/>
    <property type="match status" value="1"/>
</dbReference>
<sequence>MGYIAVENLKQGMVLDADVHDLNTRLLLSKGQKIAQNHIRILKIWGVAGVSIVGSTDEKATDLPPLDDEQVAMVKASIDLVYKKADLNHPILKEIYKNALIQRIKGTFGDSHALSCQILPDGQTLGKPEKLKKQIDQTDIKLPDAPTIISELNQVIADPLATSNDVAQVVSRSPSLAAMLLKIVNSAYYGFPSKIDRISRAVTIIGTKEISGLALGICVMQAFQDIPDDVMNMEAFIRHSLACGMVSRILAAQNNMAQTEQLFVSGLLHDVGKLILYKYYPEHAKACLGVGFSSDTSIFQAEKKILGLSHPQVATVLLKKWNLPGDLTANIVHHHAPGSAPDPKTAGIVHVADIIAHGLAIGSSGERSVPHFDCSVLGQVVKSKESIKMVFRQIVHQFGPMDAIFSNQ</sequence>
<dbReference type="Gene3D" id="1.10.3210.10">
    <property type="entry name" value="Hypothetical protein af1432"/>
    <property type="match status" value="1"/>
</dbReference>
<dbReference type="PANTHER" id="PTHR33525">
    <property type="match status" value="1"/>
</dbReference>
<dbReference type="SUPFAM" id="SSF109604">
    <property type="entry name" value="HD-domain/PDEase-like"/>
    <property type="match status" value="1"/>
</dbReference>
<dbReference type="Proteomes" id="UP000425960">
    <property type="component" value="Chromosome"/>
</dbReference>
<gene>
    <name evidence="2" type="ORF">DSCO28_12740</name>
</gene>
<feature type="domain" description="HDOD" evidence="1">
    <location>
        <begin position="142"/>
        <end position="337"/>
    </location>
</feature>
<dbReference type="EMBL" id="AP021876">
    <property type="protein sequence ID" value="BBO80708.1"/>
    <property type="molecule type" value="Genomic_DNA"/>
</dbReference>
<name>A0A5K7ZEY9_9BACT</name>
<proteinExistence type="predicted"/>
<dbReference type="InterPro" id="IPR052340">
    <property type="entry name" value="RNase_Y/CdgJ"/>
</dbReference>
<dbReference type="GO" id="GO:0016787">
    <property type="term" value="F:hydrolase activity"/>
    <property type="evidence" value="ECO:0007669"/>
    <property type="project" value="UniProtKB-KW"/>
</dbReference>
<evidence type="ECO:0000313" key="3">
    <source>
        <dbReference type="Proteomes" id="UP000425960"/>
    </source>
</evidence>
<dbReference type="AlphaFoldDB" id="A0A5K7ZEY9"/>
<evidence type="ECO:0000259" key="1">
    <source>
        <dbReference type="PROSITE" id="PS51833"/>
    </source>
</evidence>
<keyword evidence="2" id="KW-0378">Hydrolase</keyword>
<protein>
    <submittedName>
        <fullName evidence="2">Phosphohydrolase</fullName>
    </submittedName>
</protein>
<dbReference type="SMART" id="SM00471">
    <property type="entry name" value="HDc"/>
    <property type="match status" value="1"/>
</dbReference>
<dbReference type="InterPro" id="IPR003607">
    <property type="entry name" value="HD/PDEase_dom"/>
</dbReference>
<dbReference type="PROSITE" id="PS51833">
    <property type="entry name" value="HDOD"/>
    <property type="match status" value="1"/>
</dbReference>